<dbReference type="PANTHER" id="PTHR38115">
    <property type="entry name" value="LIPOCALIN-LIKE DOMAIN-CONTAINING PROTEIN"/>
    <property type="match status" value="1"/>
</dbReference>
<sequence>MRSIQMTPKISTPVLVAYHIPFPFANYHHIYLILPSDTMAAPAEMTTLDISGKYYMNKTLSDDTDEILRLQGVSWLTRKAIRMATLYLTIKHYTGDDSLEHIDIDQVLSGGLGATTELRVLNWEERSHEDYVFGPVVGKSRRIAIDDIENDWLREGWSDETKEHGAINSWVQSDTPKSGRTWIAEQIWGFENVNDEKRYTRHVYFIGPEQERIQARLVYDYQGPL</sequence>
<dbReference type="PANTHER" id="PTHR38115:SF1">
    <property type="entry name" value="LIPOCALIN-LIKE DOMAIN-CONTAINING PROTEIN"/>
    <property type="match status" value="1"/>
</dbReference>
<evidence type="ECO:0000313" key="1">
    <source>
        <dbReference type="EMBL" id="CAL1695531.1"/>
    </source>
</evidence>
<accession>A0ABP1CIL2</accession>
<gene>
    <name evidence="1" type="ORF">GFSPODELE1_LOCUS791</name>
</gene>
<proteinExistence type="predicted"/>
<dbReference type="EMBL" id="OZ037944">
    <property type="protein sequence ID" value="CAL1695531.1"/>
    <property type="molecule type" value="Genomic_DNA"/>
</dbReference>
<organism evidence="1 2">
    <name type="scientific">Somion occarium</name>
    <dbReference type="NCBI Taxonomy" id="3059160"/>
    <lineage>
        <taxon>Eukaryota</taxon>
        <taxon>Fungi</taxon>
        <taxon>Dikarya</taxon>
        <taxon>Basidiomycota</taxon>
        <taxon>Agaricomycotina</taxon>
        <taxon>Agaricomycetes</taxon>
        <taxon>Polyporales</taxon>
        <taxon>Cerrenaceae</taxon>
        <taxon>Somion</taxon>
    </lineage>
</organism>
<dbReference type="InterPro" id="IPR053037">
    <property type="entry name" value="Pericyclase_pydY-like"/>
</dbReference>
<name>A0ABP1CIL2_9APHY</name>
<dbReference type="Proteomes" id="UP001497453">
    <property type="component" value="Chromosome 1"/>
</dbReference>
<keyword evidence="2" id="KW-1185">Reference proteome</keyword>
<reference evidence="2" key="1">
    <citation type="submission" date="2024-04" db="EMBL/GenBank/DDBJ databases">
        <authorList>
            <person name="Shaw F."/>
            <person name="Minotto A."/>
        </authorList>
    </citation>
    <scope>NUCLEOTIDE SEQUENCE [LARGE SCALE GENOMIC DNA]</scope>
</reference>
<protein>
    <submittedName>
        <fullName evidence="1">Uncharacterized protein</fullName>
    </submittedName>
</protein>
<evidence type="ECO:0000313" key="2">
    <source>
        <dbReference type="Proteomes" id="UP001497453"/>
    </source>
</evidence>